<accession>A0AAV7T620</accession>
<organism evidence="2 3">
    <name type="scientific">Pleurodeles waltl</name>
    <name type="common">Iberian ribbed newt</name>
    <dbReference type="NCBI Taxonomy" id="8319"/>
    <lineage>
        <taxon>Eukaryota</taxon>
        <taxon>Metazoa</taxon>
        <taxon>Chordata</taxon>
        <taxon>Craniata</taxon>
        <taxon>Vertebrata</taxon>
        <taxon>Euteleostomi</taxon>
        <taxon>Amphibia</taxon>
        <taxon>Batrachia</taxon>
        <taxon>Caudata</taxon>
        <taxon>Salamandroidea</taxon>
        <taxon>Salamandridae</taxon>
        <taxon>Pleurodelinae</taxon>
        <taxon>Pleurodeles</taxon>
    </lineage>
</organism>
<sequence>MAEGPMGGAQLQRLSQVFVINQLQGTREKQMKKRLYRNLEKERLKRPVGTKRETGKPGSEYRIESVTSQKSTSERASVSVRVRTHDAKQTTTSRTWLGQGRLGLKDLVGIHVLGFPTVIPMGIYSSAQGIMEDASSSCVVCMRHVGTGVRTLPQPKADSNAFWSERVFPSVPGPVCYANEGESVLGRPDTRLRSAASGSTSSCVKEASVVLGFLMLPCWSQFPQALTAGKVFEDSQLGKEPRPLGTNTAIGRAAPASAPLIAAGLQVRRRVTI</sequence>
<gene>
    <name evidence="2" type="ORF">NDU88_003395</name>
</gene>
<feature type="compositionally biased region" description="Polar residues" evidence="1">
    <location>
        <begin position="65"/>
        <end position="76"/>
    </location>
</feature>
<keyword evidence="3" id="KW-1185">Reference proteome</keyword>
<comment type="caution">
    <text evidence="2">The sequence shown here is derived from an EMBL/GenBank/DDBJ whole genome shotgun (WGS) entry which is preliminary data.</text>
</comment>
<evidence type="ECO:0000313" key="2">
    <source>
        <dbReference type="EMBL" id="KAJ1171534.1"/>
    </source>
</evidence>
<reference evidence="2" key="1">
    <citation type="journal article" date="2022" name="bioRxiv">
        <title>Sequencing and chromosome-scale assembly of the giantPleurodeles waltlgenome.</title>
        <authorList>
            <person name="Brown T."/>
            <person name="Elewa A."/>
            <person name="Iarovenko S."/>
            <person name="Subramanian E."/>
            <person name="Araus A.J."/>
            <person name="Petzold A."/>
            <person name="Susuki M."/>
            <person name="Suzuki K.-i.T."/>
            <person name="Hayashi T."/>
            <person name="Toyoda A."/>
            <person name="Oliveira C."/>
            <person name="Osipova E."/>
            <person name="Leigh N.D."/>
            <person name="Simon A."/>
            <person name="Yun M.H."/>
        </authorList>
    </citation>
    <scope>NUCLEOTIDE SEQUENCE</scope>
    <source>
        <strain evidence="2">20211129_DDA</strain>
        <tissue evidence="2">Liver</tissue>
    </source>
</reference>
<name>A0AAV7T620_PLEWA</name>
<dbReference type="EMBL" id="JANPWB010000007">
    <property type="protein sequence ID" value="KAJ1171534.1"/>
    <property type="molecule type" value="Genomic_DNA"/>
</dbReference>
<proteinExistence type="predicted"/>
<evidence type="ECO:0000256" key="1">
    <source>
        <dbReference type="SAM" id="MobiDB-lite"/>
    </source>
</evidence>
<evidence type="ECO:0000313" key="3">
    <source>
        <dbReference type="Proteomes" id="UP001066276"/>
    </source>
</evidence>
<protein>
    <submittedName>
        <fullName evidence="2">Uncharacterized protein</fullName>
    </submittedName>
</protein>
<feature type="region of interest" description="Disordered" evidence="1">
    <location>
        <begin position="46"/>
        <end position="77"/>
    </location>
</feature>
<dbReference type="AlphaFoldDB" id="A0AAV7T620"/>
<feature type="compositionally biased region" description="Basic and acidic residues" evidence="1">
    <location>
        <begin position="46"/>
        <end position="63"/>
    </location>
</feature>
<dbReference type="Proteomes" id="UP001066276">
    <property type="component" value="Chromosome 4_1"/>
</dbReference>